<proteinExistence type="predicted"/>
<sequence>MDGPHRRGTAPSLRLPDVPEPAHRVPLRPGDIWLQEGFTLEPVVVGLNVPTFLTLDDASRLYVGEGGSP</sequence>
<dbReference type="EMBL" id="AP014924">
    <property type="protein sequence ID" value="BAS28028.1"/>
    <property type="molecule type" value="Genomic_DNA"/>
</dbReference>
<evidence type="ECO:0000256" key="1">
    <source>
        <dbReference type="SAM" id="MobiDB-lite"/>
    </source>
</evidence>
<accession>A0A0K2SLN2</accession>
<organism evidence="2 3">
    <name type="scientific">Limnochorda pilosa</name>
    <dbReference type="NCBI Taxonomy" id="1555112"/>
    <lineage>
        <taxon>Bacteria</taxon>
        <taxon>Bacillati</taxon>
        <taxon>Bacillota</taxon>
        <taxon>Limnochordia</taxon>
        <taxon>Limnochordales</taxon>
        <taxon>Limnochordaceae</taxon>
        <taxon>Limnochorda</taxon>
    </lineage>
</organism>
<evidence type="ECO:0000313" key="2">
    <source>
        <dbReference type="EMBL" id="BAS28028.1"/>
    </source>
</evidence>
<dbReference type="KEGG" id="lpil:LIP_2187"/>
<name>A0A0K2SLN2_LIMPI</name>
<protein>
    <submittedName>
        <fullName evidence="2">Uncharacterized protein</fullName>
    </submittedName>
</protein>
<gene>
    <name evidence="2" type="ORF">LIP_2187</name>
</gene>
<evidence type="ECO:0000313" key="3">
    <source>
        <dbReference type="Proteomes" id="UP000065807"/>
    </source>
</evidence>
<dbReference type="Proteomes" id="UP000065807">
    <property type="component" value="Chromosome"/>
</dbReference>
<keyword evidence="3" id="KW-1185">Reference proteome</keyword>
<dbReference type="AlphaFoldDB" id="A0A0K2SLN2"/>
<reference evidence="3" key="1">
    <citation type="submission" date="2015-07" db="EMBL/GenBank/DDBJ databases">
        <title>Complete genome sequence and phylogenetic analysis of Limnochorda pilosa.</title>
        <authorList>
            <person name="Watanabe M."/>
            <person name="Kojima H."/>
            <person name="Fukui M."/>
        </authorList>
    </citation>
    <scope>NUCLEOTIDE SEQUENCE [LARGE SCALE GENOMIC DNA]</scope>
    <source>
        <strain evidence="3">HC45</strain>
    </source>
</reference>
<feature type="region of interest" description="Disordered" evidence="1">
    <location>
        <begin position="1"/>
        <end position="22"/>
    </location>
</feature>
<reference evidence="3" key="2">
    <citation type="journal article" date="2016" name="Int. J. Syst. Evol. Microbiol.">
        <title>Complete genome sequence and cell structure of Limnochorda pilosa, a Gram-negative spore-former within the phylum Firmicutes.</title>
        <authorList>
            <person name="Watanabe M."/>
            <person name="Kojima H."/>
            <person name="Fukui M."/>
        </authorList>
    </citation>
    <scope>NUCLEOTIDE SEQUENCE [LARGE SCALE GENOMIC DNA]</scope>
    <source>
        <strain evidence="3">HC45</strain>
    </source>
</reference>